<evidence type="ECO:0008006" key="3">
    <source>
        <dbReference type="Google" id="ProtNLM"/>
    </source>
</evidence>
<proteinExistence type="predicted"/>
<protein>
    <recommendedName>
        <fullName evidence="3">EGF-like domain-containing protein</fullName>
    </recommendedName>
</protein>
<gene>
    <name evidence="1" type="ORF">OESDEN_18397</name>
</gene>
<dbReference type="EMBL" id="KN584190">
    <property type="protein sequence ID" value="KHJ81914.1"/>
    <property type="molecule type" value="Genomic_DNA"/>
</dbReference>
<evidence type="ECO:0000313" key="1">
    <source>
        <dbReference type="EMBL" id="KHJ81914.1"/>
    </source>
</evidence>
<sequence length="225" mass="24834">NTLDCKNSGHCSVAWSGNGEVACDCSRTSYAGSDCTVDDGLKLAASSYFTFDIDRFLSRYIMTPTKTDPEAAVRLRPSIAIDTSSDASYGSFQRQQDTCSRLFEVVLNRNGSINVGVINEDKRAVVRTFVGNFSDGYRHFFVARFGAHQATAVTVDAIRHDFDFIAENLDLYNAKEITLGGRDPEKPEIFTANSKSYYNGCVSSKQRFFGLKCVTSVNADHTFAE</sequence>
<dbReference type="InterPro" id="IPR013320">
    <property type="entry name" value="ConA-like_dom_sf"/>
</dbReference>
<name>A0A0B1SAF3_OESDE</name>
<evidence type="ECO:0000313" key="2">
    <source>
        <dbReference type="Proteomes" id="UP000053660"/>
    </source>
</evidence>
<organism evidence="1 2">
    <name type="scientific">Oesophagostomum dentatum</name>
    <name type="common">Nodular worm</name>
    <dbReference type="NCBI Taxonomy" id="61180"/>
    <lineage>
        <taxon>Eukaryota</taxon>
        <taxon>Metazoa</taxon>
        <taxon>Ecdysozoa</taxon>
        <taxon>Nematoda</taxon>
        <taxon>Chromadorea</taxon>
        <taxon>Rhabditida</taxon>
        <taxon>Rhabditina</taxon>
        <taxon>Rhabditomorpha</taxon>
        <taxon>Strongyloidea</taxon>
        <taxon>Strongylidae</taxon>
        <taxon>Oesophagostomum</taxon>
    </lineage>
</organism>
<dbReference type="SUPFAM" id="SSF49899">
    <property type="entry name" value="Concanavalin A-like lectins/glucanases"/>
    <property type="match status" value="1"/>
</dbReference>
<accession>A0A0B1SAF3</accession>
<keyword evidence="2" id="KW-1185">Reference proteome</keyword>
<dbReference type="Gene3D" id="2.10.25.10">
    <property type="entry name" value="Laminin"/>
    <property type="match status" value="1"/>
</dbReference>
<feature type="non-terminal residue" evidence="1">
    <location>
        <position position="1"/>
    </location>
</feature>
<dbReference type="OrthoDB" id="5832292at2759"/>
<dbReference type="AlphaFoldDB" id="A0A0B1SAF3"/>
<reference evidence="1 2" key="1">
    <citation type="submission" date="2014-03" db="EMBL/GenBank/DDBJ databases">
        <title>Draft genome of the hookworm Oesophagostomum dentatum.</title>
        <authorList>
            <person name="Mitreva M."/>
        </authorList>
    </citation>
    <scope>NUCLEOTIDE SEQUENCE [LARGE SCALE GENOMIC DNA]</scope>
    <source>
        <strain evidence="1 2">OD-Hann</strain>
    </source>
</reference>
<dbReference type="Proteomes" id="UP000053660">
    <property type="component" value="Unassembled WGS sequence"/>
</dbReference>